<reference evidence="4" key="2">
    <citation type="submission" date="2008-07" db="EMBL/GenBank/DDBJ databases">
        <authorList>
            <person name="Genoscope - CEA"/>
        </authorList>
    </citation>
    <scope>NUCLEOTIDE SEQUENCE</scope>
    <source>
        <strain evidence="4">S mat+</strain>
    </source>
</reference>
<evidence type="ECO:0000313" key="4">
    <source>
        <dbReference type="EMBL" id="CAP67923.1"/>
    </source>
</evidence>
<proteinExistence type="predicted"/>
<evidence type="ECO:0000259" key="1">
    <source>
        <dbReference type="Pfam" id="PF18276"/>
    </source>
</evidence>
<dbReference type="InterPro" id="IPR046839">
    <property type="entry name" value="ABC_toxin_N"/>
</dbReference>
<dbReference type="Proteomes" id="UP000001197">
    <property type="component" value="Chromosome 1"/>
</dbReference>
<reference evidence="4 6" key="1">
    <citation type="journal article" date="2008" name="Genome Biol.">
        <title>The genome sequence of the model ascomycete fungus Podospora anserina.</title>
        <authorList>
            <person name="Espagne E."/>
            <person name="Lespinet O."/>
            <person name="Malagnac F."/>
            <person name="Da Silva C."/>
            <person name="Jaillon O."/>
            <person name="Porcel B.M."/>
            <person name="Couloux A."/>
            <person name="Aury J.-M."/>
            <person name="Segurens B."/>
            <person name="Poulain J."/>
            <person name="Anthouard V."/>
            <person name="Grossetete S."/>
            <person name="Khalili H."/>
            <person name="Coppin E."/>
            <person name="Dequard-Chablat M."/>
            <person name="Picard M."/>
            <person name="Contamine V."/>
            <person name="Arnaise S."/>
            <person name="Bourdais A."/>
            <person name="Berteaux-Lecellier V."/>
            <person name="Gautheret D."/>
            <person name="de Vries R.P."/>
            <person name="Battaglia E."/>
            <person name="Coutinho P.M."/>
            <person name="Danchin E.G.J."/>
            <person name="Henrissat B."/>
            <person name="El Khoury R."/>
            <person name="Sainsard-Chanet A."/>
            <person name="Boivin A."/>
            <person name="Pinan-Lucarre B."/>
            <person name="Sellem C.H."/>
            <person name="Debuchy R."/>
            <person name="Wincker P."/>
            <person name="Weissenbach J."/>
            <person name="Silar P."/>
        </authorList>
    </citation>
    <scope>NUCLEOTIDE SEQUENCE [LARGE SCALE GENOMIC DNA]</scope>
    <source>
        <strain evidence="6">S / ATCC MYA-4624 / DSM 980 / FGSC 10383</strain>
        <strain evidence="4">S mat+</strain>
    </source>
</reference>
<sequence length="2676" mass="295141">MTGILKSILQDTDLQQAALVTLSKGRLRPVVDAVVFTADQTTADKLKLAVSLFEITEGNGQLVSKVATDAGITTLQEFAARYYTNADGTNSLGLTTEQTRSLQIRLYALEPTGVIYNLVTSGSIPAKDCSPDAVRQVFDIAMREGFNFRKDNARKLILAIELKHGSESQAEFSKVITFVKAIQRLQAVVEQPEDIGPLLKSGLDLQSAQQIAAIPKDALIKKLEQHGLPRSKIESIYDRASIIATRNEMTWSAILKSRTENAVGAVRAEGNSIPTTKSNDKSSPSLQANQANAINYGNIFDQIDAADCDDCSSILSPSAYFVDLLQRLGTVEVQSSASPTPPADAKIKTMYDQLAARRPDLTGLKLSCANTNTPIKYIDLVNEILESFITLTLNKNITNAVKIKTYDQDAVDGCSGPKTASPVPQNVNMDVYTTLAKTMVAPMHTFPYNHGVDTVRTLLAGKGLSFSELLDVMKLPVSTKPGSLDATGPPVGSTCARAIAAEYLNLQHEDFLAITRDAFESLDSVRDRGGPLINLTRSKYEQLVGVKTPAEYWGFGSDEEMLSMTSGTGLSNIARQLLPRSGISLQDLIAILKTNFMGGRLIITPTDGMNKHSDRLKTMTLRSSALIDAKNGALNIELCHDLQAFIRLRRLTGLPIEVLDAAVSCLSGNGPSGTSSIDGSLIEKLAAVMKLCKLVKMEIDELLPLWGDINTNGPGSLYQRLFLGQQTGTAGAFQANDHGYFLSEETAPALSEQRNFLASAFDIEAKDLDILAQNAKLKGDEKLSVSNVSLLYRLNLVCEILKIDHEQFTTFSAALPVGTDLFESPQSTLAVVATWLGLTTSGWNQDELLELFERSSKDSSQRYRDTALQVLQSLSGNSTTSADSKTDTNPAKTQQDAYDVYKATFADLSADIFLKAMTEVRVTERDGSSVTIGNVFAVAKAAVSTEAVALIEEAYEAVAKMSLLSKKFELTTEELQDILSSSSSIMPAFDIRSINMCDASRLQKYKELKKSVAKGRPGLLQFLKWARTKGRIGKVHEHISSSMGWNDSKVQTIMAIKHGNVTENQLADICSDFGQLRSLQEIIDFTLKPGLGNITLDQLFALAEPRSLDKTLEKSFEDAVALQNANIPGSASGVADLANTALGAAFDTLREHRRSALTNYLLNQKYFIDKGFVTGDNLFEFFWIDVNMGATLETSRMKQAISTIQLFVHRCLTGMETGFTILPSFLVNFQKEWQTLSKYTLWEANRRVFLFPENWADPTLRDNKTELFKEFESAISRNDISISSIGAAIRNYVYGVNTVANLNVQAYLWERAPGNAGNFHFFARTRTSPYQFYYRKVEVIDFGEKFPRWHAWEKVDVAVRPFEADSTGKTMEDPGCYMIPVMVRGRLYLFIPQLERKVTPAKTPTDSFETLGTKSPSVLNISEYHWEIKLAWSEYRNGKWSPSVTSPAAILVNKTDTGNQLPEASQFQFRVRTRDMASTTKGADTYVSASYGPGINGVLVIDVDAWSDPIPTDGAAASHKSYRVGRFEMTEMALSAVSSSELSKPADSKTLPTSFSKLPWKVSGQSLVPNVAVTNPSGINSVILANAEKTEATKISWTVSFDDSQFAKPTALVVDVQTKAGGNDTYFARPSNNLDDKTSSQESKGAAYFSRFDNPVAPRMVDVASTGDNLEAVYKTLNGLRRGTEEKEVNRYEAEVFASTFGLHLDRIYQEEISSYSQYTWEMGVHLVSLLMETLQSTQQFDLALQIARLTFDPSIHGTGTNRCWKFAPFKDTSRIGVKPVNELLQSLKSSEDGQKTMTDVAIYNWRQRPFDPHAIARGRPVTYMKRMVMKYTEILIDAGDVYFRQNTLESIPLALQRYVEASHLFGPRPARVPKPGTRTPKSYIGLKRLLDTFSNASIDMELEFPFCVVAGAGSQSGTGTPLAGILNTTYFCVPQNPKLAELRDRIDDRLFKIRNGRDINGNAQRLALFEPPMDPGALVASAAKGALSTALLMADADAPMPNYRFQYLLQRALELCNEIKSVESAYLSAVEKRDSEALSLLKSQQDIALQNALAESKKLQRDEALTTLASQQETRKSHESRLRFYLALMGEKTTIPGPDEEWVDLQQSFGRVTKCDLRMNSWEAEEMQRTNDSSDRALAASTMEATGSTLRLLPHMTVNASLFGIGPSMKIDSHNVADCLRGLATVTQLWSQIAGIEASQAGRKGQMIRQLQERRHQANQAGRDIKSTDRQIAAAKVRIAIADADNKQHALVIKNAADSDAWLRSKYTSEALYAWMEKSIRTTAYETYKLAAQFARQVEKTYLFETNALGTATRFLRPEGYWDSSRSGLGAAQALYLDLKKMEAAYIQTPSHSFEITKSVSLRQINPLALLELRTTGKCNFSVPEILFDMDFPGHYMRRIKSVSVTVPAVFGPHASLNCTLTLLSHKYRVSASAAGPYGEKEDGGGDSRFRGDPVPVKSVAISSGQQDAGLFELNFKDERYLPFEGAGVISEWKMELPTAVRQFDYETIADVVMQFRYTSRADDLLKPAAEGAVRALMGAAGGKSCYAFLDVVNDFPGEWHSSVRRTGGSGKVVMGDMLGRMPFWARDSRKKVVASQVHVVTDARVNELVIQPSEGKPVTLTSQGLFQPSSDLYLIRSSSPVRLTVSNWTVSLEQEAAQMAKRFYMVMEYSVRDA</sequence>
<dbReference type="HOGENOM" id="CLU_000189_0_0_1"/>
<dbReference type="GeneID" id="6191456"/>
<dbReference type="RefSeq" id="XP_001907252.1">
    <property type="nucleotide sequence ID" value="XM_001907217.1"/>
</dbReference>
<dbReference type="Pfam" id="PF18276">
    <property type="entry name" value="TcA_TcB_BD"/>
    <property type="match status" value="1"/>
</dbReference>
<keyword evidence="6" id="KW-1185">Reference proteome</keyword>
<dbReference type="EMBL" id="CU633899">
    <property type="protein sequence ID" value="CAP67923.1"/>
    <property type="molecule type" value="Genomic_DNA"/>
</dbReference>
<dbReference type="EMBL" id="FO904936">
    <property type="protein sequence ID" value="CDP24182.1"/>
    <property type="molecule type" value="Genomic_DNA"/>
</dbReference>
<reference evidence="5" key="4">
    <citation type="submission" date="2015-04" db="EMBL/GenBank/DDBJ databases">
        <title>Maintaining two mating types: Structure of the mating type locus and its role in heterokaryosis in Podospora anserina.</title>
        <authorList>
            <person name="Grognet P."/>
            <person name="Bidard F."/>
            <person name="Kuchly C."/>
            <person name="Chan Ho Tong L."/>
            <person name="Coppin E."/>
            <person name="Ait Benkhali J."/>
            <person name="Couloux A."/>
            <person name="Wincker P."/>
            <person name="Debuchy R."/>
            <person name="Silar P."/>
        </authorList>
    </citation>
    <scope>NUCLEOTIDE SEQUENCE</scope>
</reference>
<feature type="domain" description="Tc toxin complex TcA C-terminal TcB-binding" evidence="1">
    <location>
        <begin position="2231"/>
        <end position="2521"/>
    </location>
</feature>
<reference evidence="6" key="3">
    <citation type="journal article" date="2014" name="Genetics">
        <title>Maintaining two mating types: Structure of the mating type locus and its role in heterokaryosis in Podospora anserina.</title>
        <authorList>
            <person name="Grognet P."/>
            <person name="Bidard F."/>
            <person name="Kuchly C."/>
            <person name="Tong L.C.H."/>
            <person name="Coppin E."/>
            <person name="Benkhali J.A."/>
            <person name="Couloux A."/>
            <person name="Wincker P."/>
            <person name="Debuchy R."/>
            <person name="Silar P."/>
        </authorList>
    </citation>
    <scope>GENOME REANNOTATION</scope>
    <source>
        <strain evidence="6">S / ATCC MYA-4624 / DSM 980 / FGSC 10383</strain>
    </source>
</reference>
<dbReference type="STRING" id="515849.B2AU50"/>
<dbReference type="InterPro" id="IPR041079">
    <property type="entry name" value="Neuraminidase-like"/>
</dbReference>
<evidence type="ECO:0000259" key="3">
    <source>
        <dbReference type="Pfam" id="PF20220"/>
    </source>
</evidence>
<name>B2AU50_PODAN</name>
<feature type="domain" description="Neuraminidase-like" evidence="2">
    <location>
        <begin position="1302"/>
        <end position="1479"/>
    </location>
</feature>
<dbReference type="eggNOG" id="ENOG502RX9A">
    <property type="taxonomic scope" value="Eukaryota"/>
</dbReference>
<dbReference type="VEuPathDB" id="FungiDB:PODANS_1_17950"/>
<organism evidence="4">
    <name type="scientific">Podospora anserina (strain S / ATCC MYA-4624 / DSM 980 / FGSC 10383)</name>
    <name type="common">Pleurage anserina</name>
    <dbReference type="NCBI Taxonomy" id="515849"/>
    <lineage>
        <taxon>Eukaryota</taxon>
        <taxon>Fungi</taxon>
        <taxon>Dikarya</taxon>
        <taxon>Ascomycota</taxon>
        <taxon>Pezizomycotina</taxon>
        <taxon>Sordariomycetes</taxon>
        <taxon>Sordariomycetidae</taxon>
        <taxon>Sordariales</taxon>
        <taxon>Podosporaceae</taxon>
        <taxon>Podospora</taxon>
        <taxon>Podospora anserina</taxon>
    </lineage>
</organism>
<dbReference type="Pfam" id="PF18413">
    <property type="entry name" value="Neuraminidase"/>
    <property type="match status" value="1"/>
</dbReference>
<dbReference type="Pfam" id="PF20220">
    <property type="entry name" value="ABC_toxin_N"/>
    <property type="match status" value="1"/>
</dbReference>
<dbReference type="InterPro" id="IPR040840">
    <property type="entry name" value="TcA_TcB_BD"/>
</dbReference>
<dbReference type="KEGG" id="pan:PODANSg4285"/>
<protein>
    <submittedName>
        <fullName evidence="4">Podospora anserina S mat+ genomic DNA chromosome 1, supercontig 4</fullName>
    </submittedName>
</protein>
<feature type="domain" description="ABC toxin N-terminal" evidence="3">
    <location>
        <begin position="1147"/>
        <end position="1272"/>
    </location>
</feature>
<accession>B2AU50</accession>
<gene>
    <name evidence="4" type="ORF">PODANS_1_17950</name>
</gene>
<evidence type="ECO:0000259" key="2">
    <source>
        <dbReference type="Pfam" id="PF18413"/>
    </source>
</evidence>
<evidence type="ECO:0000313" key="5">
    <source>
        <dbReference type="EMBL" id="CDP24182.1"/>
    </source>
</evidence>
<evidence type="ECO:0000313" key="6">
    <source>
        <dbReference type="Proteomes" id="UP000001197"/>
    </source>
</evidence>
<dbReference type="OrthoDB" id="4590860at2759"/>